<organism evidence="1">
    <name type="scientific">Amphimedon queenslandica</name>
    <name type="common">Sponge</name>
    <dbReference type="NCBI Taxonomy" id="400682"/>
    <lineage>
        <taxon>Eukaryota</taxon>
        <taxon>Metazoa</taxon>
        <taxon>Porifera</taxon>
        <taxon>Demospongiae</taxon>
        <taxon>Heteroscleromorpha</taxon>
        <taxon>Haplosclerida</taxon>
        <taxon>Niphatidae</taxon>
        <taxon>Amphimedon</taxon>
    </lineage>
</organism>
<accession>A0A1X7VGG3</accession>
<proteinExistence type="predicted"/>
<evidence type="ECO:0000313" key="1">
    <source>
        <dbReference type="EnsemblMetazoa" id="Aqu2.1.39390_001"/>
    </source>
</evidence>
<dbReference type="EnsemblMetazoa" id="Aqu2.1.39390_001">
    <property type="protein sequence ID" value="Aqu2.1.39390_001"/>
    <property type="gene ID" value="Aqu2.1.39390"/>
</dbReference>
<protein>
    <submittedName>
        <fullName evidence="1">Uncharacterized protein</fullName>
    </submittedName>
</protein>
<dbReference type="AlphaFoldDB" id="A0A1X7VGG3"/>
<sequence length="19" mass="2364">KNHHKIICHSWYAILHYEA</sequence>
<reference evidence="1" key="1">
    <citation type="submission" date="2017-05" db="UniProtKB">
        <authorList>
            <consortium name="EnsemblMetazoa"/>
        </authorList>
    </citation>
    <scope>IDENTIFICATION</scope>
</reference>
<name>A0A1X7VGG3_AMPQE</name>
<dbReference type="InParanoid" id="A0A1X7VGG3"/>